<comment type="caution">
    <text evidence="7">The sequence shown here is derived from an EMBL/GenBank/DDBJ whole genome shotgun (WGS) entry which is preliminary data.</text>
</comment>
<evidence type="ECO:0000313" key="7">
    <source>
        <dbReference type="EMBL" id="KPI35053.1"/>
    </source>
</evidence>
<evidence type="ECO:0000256" key="6">
    <source>
        <dbReference type="SAM" id="Phobius"/>
    </source>
</evidence>
<dbReference type="GO" id="GO:0022857">
    <property type="term" value="F:transmembrane transporter activity"/>
    <property type="evidence" value="ECO:0007669"/>
    <property type="project" value="InterPro"/>
</dbReference>
<feature type="transmembrane region" description="Helical" evidence="6">
    <location>
        <begin position="481"/>
        <end position="499"/>
    </location>
</feature>
<feature type="transmembrane region" description="Helical" evidence="6">
    <location>
        <begin position="42"/>
        <end position="65"/>
    </location>
</feature>
<sequence length="532" mass="58548">MENSALDDKSVHIHREDAVTTAGGVKVIPSDQREESQMQITFNLWSTLGLVYSVTATPIAIGSYLTFSLVLGGSPFFIYGYILAVSLNIILCTALAEVSAIYPHPSGHVYWVGQMAPKKWSDFLSYWTGVLTMAAWFFWTAGTDLLTAQILLAAVEVLYPGYSSTAWQVVLVAWAQVLVTFLWNVPFFKTWPYALKAMILFTNAGVIFVAVSLLVRTHPKQSAQTVFVDIINESGWASTGVVFFLGLLPGTTAINGFDSAAHMVEEMPDPARQVPQVMVGNALLSGISGLPMVIIFCFCATNVQNLIDPVGGVTIIQIFTDSLQNEALFTIATFVYILSTLVAATACTTTASRVIWSFSEHNGIPFSAWFSHIHKTRFWAVPVNAIITVVVLSSAVILLNLGPSFVLGAFFSAANVCFYISYAITLSCFVYKKRKYGLPSHYLDLGGFVGTILDAISIVWALFASVWLLFPYYLPVTSENMNYSVAIIALVVVIFIFDWQFRAKRQYTMPPPLRTHTTSSSYATQAVPDRYL</sequence>
<feature type="transmembrane region" description="Helical" evidence="6">
    <location>
        <begin position="166"/>
        <end position="185"/>
    </location>
</feature>
<comment type="subcellular location">
    <subcellularLocation>
        <location evidence="1">Membrane</location>
        <topology evidence="1">Multi-pass membrane protein</topology>
    </subcellularLocation>
</comment>
<keyword evidence="2" id="KW-0813">Transport</keyword>
<name>A0A0N1H1Y8_9EURO</name>
<reference evidence="7 8" key="1">
    <citation type="submission" date="2015-06" db="EMBL/GenBank/DDBJ databases">
        <title>Draft genome of the ant-associated black yeast Phialophora attae CBS 131958.</title>
        <authorList>
            <person name="Moreno L.F."/>
            <person name="Stielow B.J."/>
            <person name="de Hoog S."/>
            <person name="Vicente V.A."/>
            <person name="Weiss V.A."/>
            <person name="de Vries M."/>
            <person name="Cruz L.M."/>
            <person name="Souza E.M."/>
        </authorList>
    </citation>
    <scope>NUCLEOTIDE SEQUENCE [LARGE SCALE GENOMIC DNA]</scope>
    <source>
        <strain evidence="7 8">CBS 131958</strain>
    </source>
</reference>
<dbReference type="PIRSF" id="PIRSF006060">
    <property type="entry name" value="AA_transporter"/>
    <property type="match status" value="1"/>
</dbReference>
<dbReference type="OrthoDB" id="2417308at2759"/>
<evidence type="ECO:0000256" key="1">
    <source>
        <dbReference type="ARBA" id="ARBA00004141"/>
    </source>
</evidence>
<dbReference type="EMBL" id="LFJN01000045">
    <property type="protein sequence ID" value="KPI35053.1"/>
    <property type="molecule type" value="Genomic_DNA"/>
</dbReference>
<gene>
    <name evidence="7" type="ORF">AB675_7239</name>
</gene>
<evidence type="ECO:0000313" key="8">
    <source>
        <dbReference type="Proteomes" id="UP000038010"/>
    </source>
</evidence>
<keyword evidence="3 6" id="KW-0812">Transmembrane</keyword>
<protein>
    <submittedName>
        <fullName evidence="7">Choline transport protein</fullName>
    </submittedName>
</protein>
<feature type="transmembrane region" description="Helical" evidence="6">
    <location>
        <begin position="123"/>
        <end position="142"/>
    </location>
</feature>
<feature type="transmembrane region" description="Helical" evidence="6">
    <location>
        <begin position="443"/>
        <end position="469"/>
    </location>
</feature>
<keyword evidence="5 6" id="KW-0472">Membrane</keyword>
<evidence type="ECO:0000256" key="4">
    <source>
        <dbReference type="ARBA" id="ARBA00022989"/>
    </source>
</evidence>
<dbReference type="RefSeq" id="XP_017995016.1">
    <property type="nucleotide sequence ID" value="XM_018147592.1"/>
</dbReference>
<feature type="transmembrane region" description="Helical" evidence="6">
    <location>
        <begin position="278"/>
        <end position="307"/>
    </location>
</feature>
<dbReference type="VEuPathDB" id="FungiDB:AB675_7239"/>
<feature type="transmembrane region" description="Helical" evidence="6">
    <location>
        <begin position="77"/>
        <end position="102"/>
    </location>
</feature>
<evidence type="ECO:0000256" key="5">
    <source>
        <dbReference type="ARBA" id="ARBA00023136"/>
    </source>
</evidence>
<organism evidence="7 8">
    <name type="scientific">Cyphellophora attinorum</name>
    <dbReference type="NCBI Taxonomy" id="1664694"/>
    <lineage>
        <taxon>Eukaryota</taxon>
        <taxon>Fungi</taxon>
        <taxon>Dikarya</taxon>
        <taxon>Ascomycota</taxon>
        <taxon>Pezizomycotina</taxon>
        <taxon>Eurotiomycetes</taxon>
        <taxon>Chaetothyriomycetidae</taxon>
        <taxon>Chaetothyriales</taxon>
        <taxon>Cyphellophoraceae</taxon>
        <taxon>Cyphellophora</taxon>
    </lineage>
</organism>
<dbReference type="Proteomes" id="UP000038010">
    <property type="component" value="Unassembled WGS sequence"/>
</dbReference>
<dbReference type="STRING" id="1664694.A0A0N1H1Y8"/>
<dbReference type="Gene3D" id="1.20.1740.10">
    <property type="entry name" value="Amino acid/polyamine transporter I"/>
    <property type="match status" value="1"/>
</dbReference>
<dbReference type="Pfam" id="PF13520">
    <property type="entry name" value="AA_permease_2"/>
    <property type="match status" value="1"/>
</dbReference>
<feature type="transmembrane region" description="Helical" evidence="6">
    <location>
        <begin position="197"/>
        <end position="215"/>
    </location>
</feature>
<feature type="transmembrane region" description="Helical" evidence="6">
    <location>
        <begin position="405"/>
        <end position="431"/>
    </location>
</feature>
<dbReference type="PANTHER" id="PTHR45649:SF16">
    <property type="entry name" value="7-KETO 8-AMINOPELARGONIC ACID TRANSPORTER"/>
    <property type="match status" value="1"/>
</dbReference>
<dbReference type="GeneID" id="28739472"/>
<keyword evidence="8" id="KW-1185">Reference proteome</keyword>
<dbReference type="PANTHER" id="PTHR45649">
    <property type="entry name" value="AMINO-ACID PERMEASE BAT1"/>
    <property type="match status" value="1"/>
</dbReference>
<dbReference type="GO" id="GO:0016020">
    <property type="term" value="C:membrane"/>
    <property type="evidence" value="ECO:0007669"/>
    <property type="project" value="UniProtKB-SubCell"/>
</dbReference>
<feature type="transmembrane region" description="Helical" evidence="6">
    <location>
        <begin position="235"/>
        <end position="257"/>
    </location>
</feature>
<keyword evidence="4 6" id="KW-1133">Transmembrane helix</keyword>
<feature type="transmembrane region" description="Helical" evidence="6">
    <location>
        <begin position="377"/>
        <end position="399"/>
    </location>
</feature>
<evidence type="ECO:0000256" key="2">
    <source>
        <dbReference type="ARBA" id="ARBA00022448"/>
    </source>
</evidence>
<evidence type="ECO:0000256" key="3">
    <source>
        <dbReference type="ARBA" id="ARBA00022692"/>
    </source>
</evidence>
<proteinExistence type="predicted"/>
<accession>A0A0N1H1Y8</accession>
<dbReference type="InterPro" id="IPR002293">
    <property type="entry name" value="AA/rel_permease1"/>
</dbReference>
<feature type="transmembrane region" description="Helical" evidence="6">
    <location>
        <begin position="327"/>
        <end position="356"/>
    </location>
</feature>
<dbReference type="AlphaFoldDB" id="A0A0N1H1Y8"/>